<reference evidence="3" key="1">
    <citation type="journal article" date="2019" name="Int. J. Syst. Evol. Microbiol.">
        <title>The Global Catalogue of Microorganisms (GCM) 10K type strain sequencing project: providing services to taxonomists for standard genome sequencing and annotation.</title>
        <authorList>
            <consortium name="The Broad Institute Genomics Platform"/>
            <consortium name="The Broad Institute Genome Sequencing Center for Infectious Disease"/>
            <person name="Wu L."/>
            <person name="Ma J."/>
        </authorList>
    </citation>
    <scope>NUCLEOTIDE SEQUENCE [LARGE SCALE GENOMIC DNA]</scope>
    <source>
        <strain evidence="3">CGMCC 1.15288</strain>
    </source>
</reference>
<keyword evidence="3" id="KW-1185">Reference proteome</keyword>
<sequence length="232" mass="26119">MMAIKHKITGLLVLLFASVSCTDWDDFKKYQAGGEIVYPGRGDTVLVASGRNRTELLWVLSADPRVTGYKLYWNNRADSLEAAVPSDLIGDTVRIMINPLQEGSYNFEMYSLDAKGNRSVPLRFNGRTFGANYENGLLNRTISNASYDSTRKVLQVSWNTPDTVNIHTELKYIATDSKSKSVLVGPDVQESKITDWKPGTILNYRSSFKPDRKAIDVFTVTRYDTMSVRKPE</sequence>
<comment type="caution">
    <text evidence="2">The sequence shown here is derived from an EMBL/GenBank/DDBJ whole genome shotgun (WGS) entry which is preliminary data.</text>
</comment>
<organism evidence="2 3">
    <name type="scientific">Dyadobacter endophyticus</name>
    <dbReference type="NCBI Taxonomy" id="1749036"/>
    <lineage>
        <taxon>Bacteria</taxon>
        <taxon>Pseudomonadati</taxon>
        <taxon>Bacteroidota</taxon>
        <taxon>Cytophagia</taxon>
        <taxon>Cytophagales</taxon>
        <taxon>Spirosomataceae</taxon>
        <taxon>Dyadobacter</taxon>
    </lineage>
</organism>
<feature type="chain" id="PRO_5045594007" description="DUF4998 domain-containing protein" evidence="1">
    <location>
        <begin position="23"/>
        <end position="232"/>
    </location>
</feature>
<evidence type="ECO:0008006" key="4">
    <source>
        <dbReference type="Google" id="ProtNLM"/>
    </source>
</evidence>
<evidence type="ECO:0000313" key="2">
    <source>
        <dbReference type="EMBL" id="GGH48789.1"/>
    </source>
</evidence>
<dbReference type="EMBL" id="BMIA01000004">
    <property type="protein sequence ID" value="GGH48789.1"/>
    <property type="molecule type" value="Genomic_DNA"/>
</dbReference>
<name>A0ABQ1Z3H6_9BACT</name>
<dbReference type="PROSITE" id="PS51257">
    <property type="entry name" value="PROKAR_LIPOPROTEIN"/>
    <property type="match status" value="1"/>
</dbReference>
<proteinExistence type="predicted"/>
<gene>
    <name evidence="2" type="ORF">GCM10007423_50240</name>
</gene>
<dbReference type="Pfam" id="PF16389">
    <property type="entry name" value="DUF4998"/>
    <property type="match status" value="1"/>
</dbReference>
<accession>A0ABQ1Z3H6</accession>
<evidence type="ECO:0000313" key="3">
    <source>
        <dbReference type="Proteomes" id="UP000600214"/>
    </source>
</evidence>
<keyword evidence="1" id="KW-0732">Signal</keyword>
<protein>
    <recommendedName>
        <fullName evidence="4">DUF4998 domain-containing protein</fullName>
    </recommendedName>
</protein>
<dbReference type="RefSeq" id="WP_188937611.1">
    <property type="nucleotide sequence ID" value="NZ_BMIA01000004.1"/>
</dbReference>
<feature type="signal peptide" evidence="1">
    <location>
        <begin position="1"/>
        <end position="22"/>
    </location>
</feature>
<evidence type="ECO:0000256" key="1">
    <source>
        <dbReference type="SAM" id="SignalP"/>
    </source>
</evidence>
<dbReference type="Proteomes" id="UP000600214">
    <property type="component" value="Unassembled WGS sequence"/>
</dbReference>